<sequence length="286" mass="31099">MAKKQAFSAGRHYIAAVSGIVLGGFLFADSVANGDMSADVPLPAIPAGVEMSANLGAANDLDLGLDMTTTSTVTTGLFGSVAFPFKPGALSRWKQIEQAAAGLSQEDCGEQVTCRIRSKMLRETIDASADQPLLRRIEAVNVAVNRMVRYGKDIDVHGKFDYWAMPTEILASGRGDCEDYAILKLAALRQAGVEADDMTLVVLRESRRNFYHAVLTVSVDGRNYVLDNMRDAVLTDRQLPEYQALYSLGTERAWVHGYKRGSEYAMQKRPASLDAVQPGEGIPVSF</sequence>
<protein>
    <submittedName>
        <fullName evidence="2">Putative transglutaminase-like cysteine proteinase</fullName>
    </submittedName>
</protein>
<keyword evidence="3" id="KW-1185">Reference proteome</keyword>
<keyword evidence="1" id="KW-1133">Transmembrane helix</keyword>
<accession>A0A7W8DV46</accession>
<dbReference type="Pfam" id="PF06035">
    <property type="entry name" value="Peptidase_C93"/>
    <property type="match status" value="1"/>
</dbReference>
<organism evidence="2 3">
    <name type="scientific">Shinella fusca</name>
    <dbReference type="NCBI Taxonomy" id="544480"/>
    <lineage>
        <taxon>Bacteria</taxon>
        <taxon>Pseudomonadati</taxon>
        <taxon>Pseudomonadota</taxon>
        <taxon>Alphaproteobacteria</taxon>
        <taxon>Hyphomicrobiales</taxon>
        <taxon>Rhizobiaceae</taxon>
        <taxon>Shinella</taxon>
    </lineage>
</organism>
<dbReference type="AlphaFoldDB" id="A0A7W8DV46"/>
<gene>
    <name evidence="2" type="ORF">HNQ66_003079</name>
</gene>
<proteinExistence type="predicted"/>
<keyword evidence="1" id="KW-0812">Transmembrane</keyword>
<dbReference type="PANTHER" id="PTHR39327:SF1">
    <property type="entry name" value="BLR5470 PROTEIN"/>
    <property type="match status" value="1"/>
</dbReference>
<evidence type="ECO:0000313" key="2">
    <source>
        <dbReference type="EMBL" id="MBB5043669.1"/>
    </source>
</evidence>
<dbReference type="InterPro" id="IPR010319">
    <property type="entry name" value="Transglutaminase-like_Cys_pept"/>
</dbReference>
<dbReference type="RefSeq" id="WP_184145032.1">
    <property type="nucleotide sequence ID" value="NZ_JACHIK010000010.1"/>
</dbReference>
<dbReference type="EMBL" id="JACHIK010000010">
    <property type="protein sequence ID" value="MBB5043669.1"/>
    <property type="molecule type" value="Genomic_DNA"/>
</dbReference>
<dbReference type="PANTHER" id="PTHR39327">
    <property type="match status" value="1"/>
</dbReference>
<name>A0A7W8DV46_9HYPH</name>
<dbReference type="Proteomes" id="UP000535406">
    <property type="component" value="Unassembled WGS sequence"/>
</dbReference>
<feature type="transmembrane region" description="Helical" evidence="1">
    <location>
        <begin position="12"/>
        <end position="28"/>
    </location>
</feature>
<comment type="caution">
    <text evidence="2">The sequence shown here is derived from an EMBL/GenBank/DDBJ whole genome shotgun (WGS) entry which is preliminary data.</text>
</comment>
<evidence type="ECO:0000256" key="1">
    <source>
        <dbReference type="SAM" id="Phobius"/>
    </source>
</evidence>
<reference evidence="2 3" key="1">
    <citation type="submission" date="2020-08" db="EMBL/GenBank/DDBJ databases">
        <title>Genomic Encyclopedia of Type Strains, Phase IV (KMG-IV): sequencing the most valuable type-strain genomes for metagenomic binning, comparative biology and taxonomic classification.</title>
        <authorList>
            <person name="Goeker M."/>
        </authorList>
    </citation>
    <scope>NUCLEOTIDE SEQUENCE [LARGE SCALE GENOMIC DNA]</scope>
    <source>
        <strain evidence="2 3">DSM 21319</strain>
    </source>
</reference>
<dbReference type="Gene3D" id="3.10.620.30">
    <property type="match status" value="1"/>
</dbReference>
<keyword evidence="1" id="KW-0472">Membrane</keyword>
<evidence type="ECO:0000313" key="3">
    <source>
        <dbReference type="Proteomes" id="UP000535406"/>
    </source>
</evidence>
<dbReference type="InterPro" id="IPR038765">
    <property type="entry name" value="Papain-like_cys_pep_sf"/>
</dbReference>
<dbReference type="SUPFAM" id="SSF54001">
    <property type="entry name" value="Cysteine proteinases"/>
    <property type="match status" value="1"/>
</dbReference>